<evidence type="ECO:0000313" key="2">
    <source>
        <dbReference type="Proteomes" id="UP000616885"/>
    </source>
</evidence>
<accession>A0A8H7N4K1</accession>
<dbReference type="EMBL" id="JADCTT010000010">
    <property type="protein sequence ID" value="KAF9747356.1"/>
    <property type="molecule type" value="Genomic_DNA"/>
</dbReference>
<gene>
    <name evidence="1" type="ORF">IM811_002690</name>
</gene>
<sequence>MNSRSGASQGSKTSLTSLPPEILQVIFSNFCEHCASTKWLDDPTKRPHSGGQAILRRLCNVSKLVCSIAQPILFHVFAFDVLRRDDHVRSFHRTAYFFLRSISMSPHLGGNVKALDINVAIKYSLCRCCVGSMSEAMSRNLEVILNSQQSQNGLAFSADQLLPKNIHETIIQFMLVLFPRLKSLTLSIPRDWRFDVLSTWYGNQGGPAPRRLLESLRSAKFTLDRQEGDTCTPEHRKCNHPTRESPVEMLLITAASSTLETLHCTAGALDFLPDLPRLQELCLEMRGSWSKLSPLLANIPTLLRFAYLSTNQHGPLAREVEIALEPHKATLEVLQIDFCWTITTSPFDEFLDWKPPADSRYQITSLRGFSNLRYAALEANHIWNFAPVEIETETETETETEPPSYKSLSDFLPESLELLFLDFEKTPGKELLLPLARAVSEGEHTNLRTVLWLGTQEWECMSMERKADENWLEEDFWKEPLPTELYNVRGDRFPDWLEMMDRPNTQPPFGTTI</sequence>
<evidence type="ECO:0000313" key="1">
    <source>
        <dbReference type="EMBL" id="KAF9747356.1"/>
    </source>
</evidence>
<comment type="caution">
    <text evidence="1">The sequence shown here is derived from an EMBL/GenBank/DDBJ whole genome shotgun (WGS) entry which is preliminary data.</text>
</comment>
<dbReference type="Proteomes" id="UP000616885">
    <property type="component" value="Unassembled WGS sequence"/>
</dbReference>
<dbReference type="AlphaFoldDB" id="A0A8H7N4K1"/>
<name>A0A8H7N4K1_BIOOC</name>
<protein>
    <submittedName>
        <fullName evidence="1">Uncharacterized protein</fullName>
    </submittedName>
</protein>
<organism evidence="1 2">
    <name type="scientific">Bionectria ochroleuca</name>
    <name type="common">Gliocladium roseum</name>
    <dbReference type="NCBI Taxonomy" id="29856"/>
    <lineage>
        <taxon>Eukaryota</taxon>
        <taxon>Fungi</taxon>
        <taxon>Dikarya</taxon>
        <taxon>Ascomycota</taxon>
        <taxon>Pezizomycotina</taxon>
        <taxon>Sordariomycetes</taxon>
        <taxon>Hypocreomycetidae</taxon>
        <taxon>Hypocreales</taxon>
        <taxon>Bionectriaceae</taxon>
        <taxon>Clonostachys</taxon>
    </lineage>
</organism>
<reference evidence="1" key="1">
    <citation type="submission" date="2020-10" db="EMBL/GenBank/DDBJ databases">
        <title>High-Quality Genome Resource of Clonostachys rosea strain S41 by Oxford Nanopore Long-Read Sequencing.</title>
        <authorList>
            <person name="Wang H."/>
        </authorList>
    </citation>
    <scope>NUCLEOTIDE SEQUENCE</scope>
    <source>
        <strain evidence="1">S41</strain>
    </source>
</reference>
<proteinExistence type="predicted"/>